<organism evidence="1 2">
    <name type="scientific">Acidaminobacter hydrogenoformans DSM 2784</name>
    <dbReference type="NCBI Taxonomy" id="1120920"/>
    <lineage>
        <taxon>Bacteria</taxon>
        <taxon>Bacillati</taxon>
        <taxon>Bacillota</taxon>
        <taxon>Clostridia</taxon>
        <taxon>Peptostreptococcales</taxon>
        <taxon>Acidaminobacteraceae</taxon>
        <taxon>Acidaminobacter</taxon>
    </lineage>
</organism>
<keyword evidence="2" id="KW-1185">Reference proteome</keyword>
<dbReference type="STRING" id="1120920.SAMN03080599_01769"/>
<sequence>MATFFERYQKLNIDGSKVGLARGDGESHYFCTPKGAKVIGWAGADGIHYCLVRGFGNMVFAVNPMSTPGNYVHPVAKNFKDFLRLLLACGDTAVLDQASYMDQTQFDAFLQDNPFTAEQLAFLDVIRDDLRLDPMDEPYAYIKALQANFDYRRIKYSENYYEWVPAEPKLPEWKVYFEGNFWGHHGRERAGKEIALNKQFVWGEEVWQIPAMYSCSKGIVIDFCAQVPAERIRSFVDKYQLSVENDGADFSEVQRMQIDAENPLSIHVNPKIVLNGTVVSMAHGSGVSWNPCFPEDSDLVAKSVIQHYGLDPACGWAIWRYAFPWMTKRKPLIKALGAKLSQEPATIMGPLFNVSEPGERLVFTHPSTGVLHTLTVEAYERQTVEREHFGCQNHEFPTHFNIMTYSLTPALTESAFSVADCDRSDRPRQKRGGLNEPLADNSASIGIIGGADGPAAICLGSSSQSKSRTACSALRFEPVDEVAWQLVFYEKRREDVMVALL</sequence>
<protein>
    <submittedName>
        <fullName evidence="1">Uncharacterized protein</fullName>
    </submittedName>
</protein>
<dbReference type="Proteomes" id="UP000199208">
    <property type="component" value="Unassembled WGS sequence"/>
</dbReference>
<name>A0A1G5S015_9FIRM</name>
<dbReference type="EMBL" id="FMWL01000007">
    <property type="protein sequence ID" value="SCZ79458.1"/>
    <property type="molecule type" value="Genomic_DNA"/>
</dbReference>
<evidence type="ECO:0000313" key="1">
    <source>
        <dbReference type="EMBL" id="SCZ79458.1"/>
    </source>
</evidence>
<dbReference type="AlphaFoldDB" id="A0A1G5S015"/>
<dbReference type="RefSeq" id="WP_092590616.1">
    <property type="nucleotide sequence ID" value="NZ_FMWL01000007.1"/>
</dbReference>
<dbReference type="OrthoDB" id="2049136at2"/>
<accession>A0A1G5S015</accession>
<proteinExistence type="predicted"/>
<evidence type="ECO:0000313" key="2">
    <source>
        <dbReference type="Proteomes" id="UP000199208"/>
    </source>
</evidence>
<reference evidence="1 2" key="1">
    <citation type="submission" date="2016-10" db="EMBL/GenBank/DDBJ databases">
        <authorList>
            <person name="de Groot N.N."/>
        </authorList>
    </citation>
    <scope>NUCLEOTIDE SEQUENCE [LARGE SCALE GENOMIC DNA]</scope>
    <source>
        <strain evidence="1 2">DSM 2784</strain>
    </source>
</reference>
<gene>
    <name evidence="1" type="ORF">SAMN03080599_01769</name>
</gene>